<feature type="domain" description="Alpha-D-phosphohexomutase alpha/beta/alpha" evidence="10">
    <location>
        <begin position="14"/>
        <end position="153"/>
    </location>
</feature>
<dbReference type="PROSITE" id="PS00710">
    <property type="entry name" value="PGM_PMM"/>
    <property type="match status" value="1"/>
</dbReference>
<dbReference type="InterPro" id="IPR005844">
    <property type="entry name" value="A-D-PHexomutase_a/b/a-I"/>
</dbReference>
<protein>
    <recommendedName>
        <fullName evidence="4">phosphoglucomutase (alpha-D-glucose-1,6-bisphosphate-dependent)</fullName>
        <ecNumber evidence="4">5.4.2.2</ecNumber>
    </recommendedName>
</protein>
<keyword evidence="5" id="KW-0597">Phosphoprotein</keyword>
<evidence type="ECO:0000256" key="8">
    <source>
        <dbReference type="ARBA" id="ARBA00023235"/>
    </source>
</evidence>
<dbReference type="Pfam" id="PF02878">
    <property type="entry name" value="PGM_PMM_I"/>
    <property type="match status" value="1"/>
</dbReference>
<comment type="caution">
    <text evidence="13">The sequence shown here is derived from an EMBL/GenBank/DDBJ whole genome shotgun (WGS) entry which is preliminary data.</text>
</comment>
<evidence type="ECO:0000256" key="7">
    <source>
        <dbReference type="ARBA" id="ARBA00022842"/>
    </source>
</evidence>
<dbReference type="EMBL" id="JBHSMR010000013">
    <property type="protein sequence ID" value="MFC5479970.1"/>
    <property type="molecule type" value="Genomic_DNA"/>
</dbReference>
<comment type="catalytic activity">
    <reaction evidence="1">
        <text>alpha-D-glucose 1-phosphate = alpha-D-glucose 6-phosphate</text>
        <dbReference type="Rhea" id="RHEA:23536"/>
        <dbReference type="ChEBI" id="CHEBI:58225"/>
        <dbReference type="ChEBI" id="CHEBI:58601"/>
        <dbReference type="EC" id="5.4.2.2"/>
    </reaction>
</comment>
<evidence type="ECO:0000259" key="11">
    <source>
        <dbReference type="Pfam" id="PF02879"/>
    </source>
</evidence>
<evidence type="ECO:0000256" key="6">
    <source>
        <dbReference type="ARBA" id="ARBA00022723"/>
    </source>
</evidence>
<evidence type="ECO:0000259" key="12">
    <source>
        <dbReference type="Pfam" id="PF02880"/>
    </source>
</evidence>
<dbReference type="InterPro" id="IPR016055">
    <property type="entry name" value="A-D-PHexomutase_a/b/a-I/II/III"/>
</dbReference>
<dbReference type="Gene3D" id="3.40.120.10">
    <property type="entry name" value="Alpha-D-Glucose-1,6-Bisphosphate, subunit A, domain 3"/>
    <property type="match status" value="3"/>
</dbReference>
<dbReference type="Pfam" id="PF02879">
    <property type="entry name" value="PGM_PMM_II"/>
    <property type="match status" value="1"/>
</dbReference>
<dbReference type="EC" id="5.4.2.2" evidence="4"/>
<keyword evidence="8 13" id="KW-0413">Isomerase</keyword>
<dbReference type="GO" id="GO:0004614">
    <property type="term" value="F:phosphoglucomutase activity"/>
    <property type="evidence" value="ECO:0007669"/>
    <property type="project" value="UniProtKB-EC"/>
</dbReference>
<evidence type="ECO:0000256" key="9">
    <source>
        <dbReference type="RuleBase" id="RU004326"/>
    </source>
</evidence>
<dbReference type="Proteomes" id="UP001596101">
    <property type="component" value="Unassembled WGS sequence"/>
</dbReference>
<dbReference type="CDD" id="cd03085">
    <property type="entry name" value="PGM1"/>
    <property type="match status" value="1"/>
</dbReference>
<dbReference type="Gene3D" id="3.30.310.50">
    <property type="entry name" value="Alpha-D-phosphohexomutase, C-terminal domain"/>
    <property type="match status" value="1"/>
</dbReference>
<dbReference type="SUPFAM" id="SSF53738">
    <property type="entry name" value="Phosphoglucomutase, first 3 domains"/>
    <property type="match status" value="3"/>
</dbReference>
<proteinExistence type="inferred from homology"/>
<dbReference type="PANTHER" id="PTHR22573:SF2">
    <property type="entry name" value="PHOSPHOGLUCOMUTASE"/>
    <property type="match status" value="1"/>
</dbReference>
<dbReference type="Pfam" id="PF24947">
    <property type="entry name" value="PGM1_C_vert_fung"/>
    <property type="match status" value="1"/>
</dbReference>
<comment type="similarity">
    <text evidence="3 9">Belongs to the phosphohexose mutase family.</text>
</comment>
<feature type="domain" description="Alpha-D-phosphohexomutase alpha/beta/alpha" evidence="12">
    <location>
        <begin position="295"/>
        <end position="407"/>
    </location>
</feature>
<evidence type="ECO:0000259" key="10">
    <source>
        <dbReference type="Pfam" id="PF02878"/>
    </source>
</evidence>
<keyword evidence="7 9" id="KW-0460">Magnesium</keyword>
<evidence type="ECO:0000256" key="1">
    <source>
        <dbReference type="ARBA" id="ARBA00000443"/>
    </source>
</evidence>
<sequence length="543" mass="57522">MTIQTVATTPFAGQRPGTSGLRKKVTEFQQPGYLENFVEAIFLTLGDCAGRTLVLGGDGRYFNRQAIQTILHMAAAHGVARMLVGRGGILSTPAVSCVIRKHGAFGGIVLSASHNPGGPDGDFGIKYNIGNGGPAPEKVTEAIFAHTQTLTSYRISDAPAVNLDDIGTTTLDGMQVEVIDPVADYAELMGRLFDFGAIRALFQRGFTMKFDGMSAVSGPYAKAILEGVLGAPAGTVINGEPLEDFGGHHPDPNPVNAAELIALMSAPDAPDFGAASDGDADRNMIVGRGIAVTPSDSLAIIAANATVAPGYAAGIKGIARSMPTSTAADRVAQALGVSCFETPTGWKYFGNLMDADMVTLCGEESYGTGSNHVREKDGLWAVLFWLNMLAATGKSVDQLVAEHWARFGRNYYSRHDYEAVDAIAADGMMAALRDKLPKLVGQTLGDYRVALADDFVYTDPVDGSIATKQGVRIVMLDGSRIVFRLSGTGTEGATIRLYLERYEADPARHNLETQQALSGLVAIADGVSELRRRTGREQPSVIT</sequence>
<dbReference type="Pfam" id="PF02880">
    <property type="entry name" value="PGM_PMM_III"/>
    <property type="match status" value="1"/>
</dbReference>
<evidence type="ECO:0000256" key="2">
    <source>
        <dbReference type="ARBA" id="ARBA00001946"/>
    </source>
</evidence>
<dbReference type="SUPFAM" id="SSF55957">
    <property type="entry name" value="Phosphoglucomutase, C-terminal domain"/>
    <property type="match status" value="1"/>
</dbReference>
<dbReference type="InterPro" id="IPR045244">
    <property type="entry name" value="PGM"/>
</dbReference>
<name>A0ABW0MP17_9BURK</name>
<comment type="cofactor">
    <cofactor evidence="2">
        <name>Mg(2+)</name>
        <dbReference type="ChEBI" id="CHEBI:18420"/>
    </cofactor>
</comment>
<evidence type="ECO:0000313" key="14">
    <source>
        <dbReference type="Proteomes" id="UP001596101"/>
    </source>
</evidence>
<dbReference type="InterPro" id="IPR036900">
    <property type="entry name" value="A-D-PHexomutase_C_sf"/>
</dbReference>
<evidence type="ECO:0000256" key="4">
    <source>
        <dbReference type="ARBA" id="ARBA00012728"/>
    </source>
</evidence>
<reference evidence="14" key="1">
    <citation type="journal article" date="2019" name="Int. J. Syst. Evol. Microbiol.">
        <title>The Global Catalogue of Microorganisms (GCM) 10K type strain sequencing project: providing services to taxonomists for standard genome sequencing and annotation.</title>
        <authorList>
            <consortium name="The Broad Institute Genomics Platform"/>
            <consortium name="The Broad Institute Genome Sequencing Center for Infectious Disease"/>
            <person name="Wu L."/>
            <person name="Ma J."/>
        </authorList>
    </citation>
    <scope>NUCLEOTIDE SEQUENCE [LARGE SCALE GENOMIC DNA]</scope>
    <source>
        <strain evidence="14">CCUG 43111</strain>
    </source>
</reference>
<accession>A0ABW0MP17</accession>
<keyword evidence="6 9" id="KW-0479">Metal-binding</keyword>
<dbReference type="InterPro" id="IPR005841">
    <property type="entry name" value="Alpha-D-phosphohexomutase_SF"/>
</dbReference>
<dbReference type="InterPro" id="IPR005845">
    <property type="entry name" value="A-D-PHexomutase_a/b/a-II"/>
</dbReference>
<evidence type="ECO:0000256" key="5">
    <source>
        <dbReference type="ARBA" id="ARBA00022553"/>
    </source>
</evidence>
<dbReference type="InterPro" id="IPR016066">
    <property type="entry name" value="A-D-PHexomutase_CS"/>
</dbReference>
<organism evidence="13 14">
    <name type="scientific">Massilia suwonensis</name>
    <dbReference type="NCBI Taxonomy" id="648895"/>
    <lineage>
        <taxon>Bacteria</taxon>
        <taxon>Pseudomonadati</taxon>
        <taxon>Pseudomonadota</taxon>
        <taxon>Betaproteobacteria</taxon>
        <taxon>Burkholderiales</taxon>
        <taxon>Oxalobacteraceae</taxon>
        <taxon>Telluria group</taxon>
        <taxon>Massilia</taxon>
    </lineage>
</organism>
<keyword evidence="14" id="KW-1185">Reference proteome</keyword>
<dbReference type="RefSeq" id="WP_379758439.1">
    <property type="nucleotide sequence ID" value="NZ_JBHSMR010000013.1"/>
</dbReference>
<feature type="domain" description="Alpha-D-phosphohexomutase alpha/beta/alpha" evidence="11">
    <location>
        <begin position="185"/>
        <end position="286"/>
    </location>
</feature>
<dbReference type="PANTHER" id="PTHR22573">
    <property type="entry name" value="PHOSPHOHEXOMUTASE FAMILY MEMBER"/>
    <property type="match status" value="1"/>
</dbReference>
<gene>
    <name evidence="13" type="ORF">ACFPQ5_17365</name>
</gene>
<dbReference type="InterPro" id="IPR005846">
    <property type="entry name" value="A-D-PHexomutase_a/b/a-III"/>
</dbReference>
<evidence type="ECO:0000313" key="13">
    <source>
        <dbReference type="EMBL" id="MFC5479970.1"/>
    </source>
</evidence>
<evidence type="ECO:0000256" key="3">
    <source>
        <dbReference type="ARBA" id="ARBA00010231"/>
    </source>
</evidence>
<dbReference type="NCBIfam" id="NF005737">
    <property type="entry name" value="PRK07564.1-1"/>
    <property type="match status" value="1"/>
</dbReference>
<dbReference type="PRINTS" id="PR00509">
    <property type="entry name" value="PGMPMM"/>
</dbReference>